<proteinExistence type="predicted"/>
<dbReference type="InterPro" id="IPR011050">
    <property type="entry name" value="Pectin_lyase_fold/virulence"/>
</dbReference>
<keyword evidence="3" id="KW-1185">Reference proteome</keyword>
<evidence type="ECO:0000259" key="1">
    <source>
        <dbReference type="Pfam" id="PF12708"/>
    </source>
</evidence>
<feature type="domain" description="Rhamnogalacturonase A/B/Epimerase-like pectate lyase" evidence="1">
    <location>
        <begin position="48"/>
        <end position="276"/>
    </location>
</feature>
<dbReference type="InterPro" id="IPR024535">
    <property type="entry name" value="RHGA/B-epi-like_pectate_lyase"/>
</dbReference>
<dbReference type="CDD" id="cd23668">
    <property type="entry name" value="GH55_beta13glucanase-like"/>
    <property type="match status" value="1"/>
</dbReference>
<dbReference type="EMBL" id="ML977616">
    <property type="protein sequence ID" value="KAF1997215.1"/>
    <property type="molecule type" value="Genomic_DNA"/>
</dbReference>
<dbReference type="InterPro" id="IPR012334">
    <property type="entry name" value="Pectin_lyas_fold"/>
</dbReference>
<sequence length="779" mass="86194">MALEEISIASPEAQCSVSPDCGDYWYERIGSKKQGKAPFNDDPNYKIYRNVKDYHAIGDGVADDTYAIQRAMEEGNRCAPFICNSTTTTPAVLYFPAGTYLINTTIKDFYYTQIIGNPKCPPTIRASANFNGSILNAMIDANPYREGFENPAWIPTTLFYRQIRNLNFDMTRVPAGVAIIGLHWPIAQATSLHNLNITMSEEAGTRHRGIFIENGSGGFMSNLRITGGSIALDIGSQQFTTKNVVIANSITAIHQIWDWGWTYKSINISNCTVGLDMSTNDGGGLKSSSTTIIDSYMRDVTYGILTNRTLSSQPEAAGSLYIENLKIQDVNYTVRGPGESTLLEGSADAHIPAWSQGHRYLPTLNETTSGRMPPTRRPGNLLDHTGSYFEFSKPLYEHVKEHDVISVRSKGAVGDGTADDTAKLNEAIQSAAKENKILFVDAGVYRVNGTIYIPPGSKIVGEALASVIMSTGPFFDNFTSPQPIVQVGRTNELGRVEWSDMIVSTQGSQAGAILIQWNLASEWEGASGMWDVHTRIGGFKGSGLQTQQCPTSPNVVINKENYNKECVAAFMSMHITRWATGLHMENNWLWTADHDLDDPLKSNTQITSMRGMIWMHGTAVEHHQLYQYRFIGTRDIYMGHIQTETPYYQPNPGSDVPFIANKTYSDPEISGTNSSWALSIIRCKDILGYGLGLYSFFINYNTSCVQPSSNMSCQDRLLDIAESFDINFYNLNTLGAKHMLKWNKTDIIGSEANNGSFVDTVNVFRTVDYIGRDLLGIAD</sequence>
<gene>
    <name evidence="2" type="ORF">P154DRAFT_555883</name>
</gene>
<name>A0A6A5WDJ8_9PLEO</name>
<evidence type="ECO:0000313" key="3">
    <source>
        <dbReference type="Proteomes" id="UP000799779"/>
    </source>
</evidence>
<dbReference type="GO" id="GO:0004650">
    <property type="term" value="F:polygalacturonase activity"/>
    <property type="evidence" value="ECO:0007669"/>
    <property type="project" value="InterPro"/>
</dbReference>
<dbReference type="InterPro" id="IPR039279">
    <property type="entry name" value="QRT3-like"/>
</dbReference>
<keyword evidence="2" id="KW-0378">Hydrolase</keyword>
<dbReference type="PANTHER" id="PTHR33928">
    <property type="entry name" value="POLYGALACTURONASE QRT3"/>
    <property type="match status" value="1"/>
</dbReference>
<organism evidence="2 3">
    <name type="scientific">Amniculicola lignicola CBS 123094</name>
    <dbReference type="NCBI Taxonomy" id="1392246"/>
    <lineage>
        <taxon>Eukaryota</taxon>
        <taxon>Fungi</taxon>
        <taxon>Dikarya</taxon>
        <taxon>Ascomycota</taxon>
        <taxon>Pezizomycotina</taxon>
        <taxon>Dothideomycetes</taxon>
        <taxon>Pleosporomycetidae</taxon>
        <taxon>Pleosporales</taxon>
        <taxon>Amniculicolaceae</taxon>
        <taxon>Amniculicola</taxon>
    </lineage>
</organism>
<reference evidence="2" key="1">
    <citation type="journal article" date="2020" name="Stud. Mycol.">
        <title>101 Dothideomycetes genomes: a test case for predicting lifestyles and emergence of pathogens.</title>
        <authorList>
            <person name="Haridas S."/>
            <person name="Albert R."/>
            <person name="Binder M."/>
            <person name="Bloem J."/>
            <person name="Labutti K."/>
            <person name="Salamov A."/>
            <person name="Andreopoulos B."/>
            <person name="Baker S."/>
            <person name="Barry K."/>
            <person name="Bills G."/>
            <person name="Bluhm B."/>
            <person name="Cannon C."/>
            <person name="Castanera R."/>
            <person name="Culley D."/>
            <person name="Daum C."/>
            <person name="Ezra D."/>
            <person name="Gonzalez J."/>
            <person name="Henrissat B."/>
            <person name="Kuo A."/>
            <person name="Liang C."/>
            <person name="Lipzen A."/>
            <person name="Lutzoni F."/>
            <person name="Magnuson J."/>
            <person name="Mondo S."/>
            <person name="Nolan M."/>
            <person name="Ohm R."/>
            <person name="Pangilinan J."/>
            <person name="Park H.-J."/>
            <person name="Ramirez L."/>
            <person name="Alfaro M."/>
            <person name="Sun H."/>
            <person name="Tritt A."/>
            <person name="Yoshinaga Y."/>
            <person name="Zwiers L.-H."/>
            <person name="Turgeon B."/>
            <person name="Goodwin S."/>
            <person name="Spatafora J."/>
            <person name="Crous P."/>
            <person name="Grigoriev I."/>
        </authorList>
    </citation>
    <scope>NUCLEOTIDE SEQUENCE</scope>
    <source>
        <strain evidence="2">CBS 123094</strain>
    </source>
</reference>
<feature type="domain" description="Rhamnogalacturonase A/B/Epimerase-like pectate lyase" evidence="1">
    <location>
        <begin position="405"/>
        <end position="518"/>
    </location>
</feature>
<dbReference type="Pfam" id="PF12708">
    <property type="entry name" value="Pect-lyase_RHGA_epim"/>
    <property type="match status" value="2"/>
</dbReference>
<accession>A0A6A5WDJ8</accession>
<dbReference type="AlphaFoldDB" id="A0A6A5WDJ8"/>
<dbReference type="PANTHER" id="PTHR33928:SF2">
    <property type="entry name" value="PECTATE LYASE SUPERFAMILY PROTEIN DOMAIN-CONTAINING PROTEIN-RELATED"/>
    <property type="match status" value="1"/>
</dbReference>
<dbReference type="Proteomes" id="UP000799779">
    <property type="component" value="Unassembled WGS sequence"/>
</dbReference>
<evidence type="ECO:0000313" key="2">
    <source>
        <dbReference type="EMBL" id="KAF1997215.1"/>
    </source>
</evidence>
<dbReference type="SUPFAM" id="SSF51126">
    <property type="entry name" value="Pectin lyase-like"/>
    <property type="match status" value="2"/>
</dbReference>
<dbReference type="OrthoDB" id="1046782at2759"/>
<protein>
    <submittedName>
        <fullName evidence="2">Glycoside hydrolase family 55 protein</fullName>
    </submittedName>
</protein>
<dbReference type="Gene3D" id="2.160.20.10">
    <property type="entry name" value="Single-stranded right-handed beta-helix, Pectin lyase-like"/>
    <property type="match status" value="2"/>
</dbReference>